<organism evidence="3 4">
    <name type="scientific">Mycena belliarum</name>
    <dbReference type="NCBI Taxonomy" id="1033014"/>
    <lineage>
        <taxon>Eukaryota</taxon>
        <taxon>Fungi</taxon>
        <taxon>Dikarya</taxon>
        <taxon>Basidiomycota</taxon>
        <taxon>Agaricomycotina</taxon>
        <taxon>Agaricomycetes</taxon>
        <taxon>Agaricomycetidae</taxon>
        <taxon>Agaricales</taxon>
        <taxon>Marasmiineae</taxon>
        <taxon>Mycenaceae</taxon>
        <taxon>Mycena</taxon>
    </lineage>
</organism>
<evidence type="ECO:0000313" key="4">
    <source>
        <dbReference type="Proteomes" id="UP001222325"/>
    </source>
</evidence>
<comment type="caution">
    <text evidence="3">The sequence shown here is derived from an EMBL/GenBank/DDBJ whole genome shotgun (WGS) entry which is preliminary data.</text>
</comment>
<evidence type="ECO:0000256" key="2">
    <source>
        <dbReference type="SAM" id="SignalP"/>
    </source>
</evidence>
<evidence type="ECO:0000313" key="3">
    <source>
        <dbReference type="EMBL" id="KAJ7092317.1"/>
    </source>
</evidence>
<dbReference type="Proteomes" id="UP001222325">
    <property type="component" value="Unassembled WGS sequence"/>
</dbReference>
<feature type="chain" id="PRO_5041935110" evidence="2">
    <location>
        <begin position="19"/>
        <end position="319"/>
    </location>
</feature>
<feature type="compositionally biased region" description="Low complexity" evidence="1">
    <location>
        <begin position="160"/>
        <end position="183"/>
    </location>
</feature>
<feature type="region of interest" description="Disordered" evidence="1">
    <location>
        <begin position="150"/>
        <end position="251"/>
    </location>
</feature>
<gene>
    <name evidence="3" type="ORF">B0H15DRAFT_1021065</name>
</gene>
<feature type="compositionally biased region" description="Gly residues" evidence="1">
    <location>
        <begin position="150"/>
        <end position="159"/>
    </location>
</feature>
<feature type="signal peptide" evidence="2">
    <location>
        <begin position="1"/>
        <end position="18"/>
    </location>
</feature>
<dbReference type="SUPFAM" id="SSF50685">
    <property type="entry name" value="Barwin-like endoglucanases"/>
    <property type="match status" value="1"/>
</dbReference>
<protein>
    <submittedName>
        <fullName evidence="3">Uncharacterized protein</fullName>
    </submittedName>
</protein>
<accession>A0AAD6U9E1</accession>
<dbReference type="InterPro" id="IPR036908">
    <property type="entry name" value="RlpA-like_sf"/>
</dbReference>
<dbReference type="Gene3D" id="2.40.40.10">
    <property type="entry name" value="RlpA-like domain"/>
    <property type="match status" value="1"/>
</dbReference>
<reference evidence="3" key="1">
    <citation type="submission" date="2023-03" db="EMBL/GenBank/DDBJ databases">
        <title>Massive genome expansion in bonnet fungi (Mycena s.s.) driven by repeated elements and novel gene families across ecological guilds.</title>
        <authorList>
            <consortium name="Lawrence Berkeley National Laboratory"/>
            <person name="Harder C.B."/>
            <person name="Miyauchi S."/>
            <person name="Viragh M."/>
            <person name="Kuo A."/>
            <person name="Thoen E."/>
            <person name="Andreopoulos B."/>
            <person name="Lu D."/>
            <person name="Skrede I."/>
            <person name="Drula E."/>
            <person name="Henrissat B."/>
            <person name="Morin E."/>
            <person name="Kohler A."/>
            <person name="Barry K."/>
            <person name="LaButti K."/>
            <person name="Morin E."/>
            <person name="Salamov A."/>
            <person name="Lipzen A."/>
            <person name="Mereny Z."/>
            <person name="Hegedus B."/>
            <person name="Baldrian P."/>
            <person name="Stursova M."/>
            <person name="Weitz H."/>
            <person name="Taylor A."/>
            <person name="Grigoriev I.V."/>
            <person name="Nagy L.G."/>
            <person name="Martin F."/>
            <person name="Kauserud H."/>
        </authorList>
    </citation>
    <scope>NUCLEOTIDE SEQUENCE</scope>
    <source>
        <strain evidence="3">CBHHK173m</strain>
    </source>
</reference>
<evidence type="ECO:0000256" key="1">
    <source>
        <dbReference type="SAM" id="MobiDB-lite"/>
    </source>
</evidence>
<keyword evidence="2" id="KW-0732">Signal</keyword>
<dbReference type="EMBL" id="JARJCN010000018">
    <property type="protein sequence ID" value="KAJ7092317.1"/>
    <property type="molecule type" value="Genomic_DNA"/>
</dbReference>
<proteinExistence type="predicted"/>
<sequence>MFASSTFALLLTAALAAASSHQGRTSHNGIAMRFANGTESVEKRDSFTSKPMTWYPTNTGADACTGKNHQDSDWYVAMGYDQFGDGSGCCGRKLRINYNGKSAVATCVDECASCPEWGSIDLTKGLFTYLTGDPGIGLIRASWSYVDGNDGGNNNGGGNNDQTTTKKTTTKKTTTAQKTTTKAKPPPPTSTYTPPKETHTTTSEANFVAAAKSTSTSAKPKPSSSAKPKPSSSAKPKSSSAAKPSSSSAAAVVPTTSATKAVGNVGNVGGASLPAGDSDNTPAAPLGGALTGGKTGAATALGPSAFLASAAVFAAVLAL</sequence>
<feature type="compositionally biased region" description="Low complexity" evidence="1">
    <location>
        <begin position="190"/>
        <end position="251"/>
    </location>
</feature>
<name>A0AAD6U9E1_9AGAR</name>
<dbReference type="CDD" id="cd22191">
    <property type="entry name" value="DPBB_RlpA_EXP_N-like"/>
    <property type="match status" value="1"/>
</dbReference>
<keyword evidence="4" id="KW-1185">Reference proteome</keyword>
<dbReference type="AlphaFoldDB" id="A0AAD6U9E1"/>